<dbReference type="InterPro" id="IPR043502">
    <property type="entry name" value="DNA/RNA_pol_sf"/>
</dbReference>
<name>A0A0V1MJP1_9BILA</name>
<organism evidence="1 2">
    <name type="scientific">Trichinella papuae</name>
    <dbReference type="NCBI Taxonomy" id="268474"/>
    <lineage>
        <taxon>Eukaryota</taxon>
        <taxon>Metazoa</taxon>
        <taxon>Ecdysozoa</taxon>
        <taxon>Nematoda</taxon>
        <taxon>Enoplea</taxon>
        <taxon>Dorylaimia</taxon>
        <taxon>Trichinellida</taxon>
        <taxon>Trichinellidae</taxon>
        <taxon>Trichinella</taxon>
    </lineage>
</organism>
<evidence type="ECO:0000313" key="2">
    <source>
        <dbReference type="Proteomes" id="UP000054843"/>
    </source>
</evidence>
<dbReference type="SUPFAM" id="SSF56672">
    <property type="entry name" value="DNA/RNA polymerases"/>
    <property type="match status" value="1"/>
</dbReference>
<sequence length="64" mass="7502">MELTDDDKVRMAFATPFGLYQFQTIPFRLCNVSAMFQCLMETRQSSRRKVRSTKYQLLEIESSG</sequence>
<accession>A0A0V1MJP1</accession>
<comment type="caution">
    <text evidence="1">The sequence shown here is derived from an EMBL/GenBank/DDBJ whole genome shotgun (WGS) entry which is preliminary data.</text>
</comment>
<dbReference type="InterPro" id="IPR043128">
    <property type="entry name" value="Rev_trsase/Diguanyl_cyclase"/>
</dbReference>
<proteinExistence type="predicted"/>
<gene>
    <name evidence="1" type="ORF">T10_171</name>
</gene>
<dbReference type="Proteomes" id="UP000054843">
    <property type="component" value="Unassembled WGS sequence"/>
</dbReference>
<dbReference type="Gene3D" id="3.30.70.270">
    <property type="match status" value="1"/>
</dbReference>
<dbReference type="AlphaFoldDB" id="A0A0V1MJP1"/>
<dbReference type="Gene3D" id="3.10.10.10">
    <property type="entry name" value="HIV Type 1 Reverse Transcriptase, subunit A, domain 1"/>
    <property type="match status" value="1"/>
</dbReference>
<evidence type="ECO:0000313" key="1">
    <source>
        <dbReference type="EMBL" id="KRZ72070.1"/>
    </source>
</evidence>
<reference evidence="1 2" key="1">
    <citation type="submission" date="2015-01" db="EMBL/GenBank/DDBJ databases">
        <title>Evolution of Trichinella species and genotypes.</title>
        <authorList>
            <person name="Korhonen P.K."/>
            <person name="Edoardo P."/>
            <person name="Giuseppe L.R."/>
            <person name="Gasser R.B."/>
        </authorList>
    </citation>
    <scope>NUCLEOTIDE SEQUENCE [LARGE SCALE GENOMIC DNA]</scope>
    <source>
        <strain evidence="1">ISS1980</strain>
    </source>
</reference>
<protein>
    <submittedName>
        <fullName evidence="1">Uncharacterized protein</fullName>
    </submittedName>
</protein>
<dbReference type="EMBL" id="JYDO01000084">
    <property type="protein sequence ID" value="KRZ72070.1"/>
    <property type="molecule type" value="Genomic_DNA"/>
</dbReference>
<keyword evidence="2" id="KW-1185">Reference proteome</keyword>